<name>A0A843WPB4_COLES</name>
<organism evidence="1 2">
    <name type="scientific">Colocasia esculenta</name>
    <name type="common">Wild taro</name>
    <name type="synonym">Arum esculentum</name>
    <dbReference type="NCBI Taxonomy" id="4460"/>
    <lineage>
        <taxon>Eukaryota</taxon>
        <taxon>Viridiplantae</taxon>
        <taxon>Streptophyta</taxon>
        <taxon>Embryophyta</taxon>
        <taxon>Tracheophyta</taxon>
        <taxon>Spermatophyta</taxon>
        <taxon>Magnoliopsida</taxon>
        <taxon>Liliopsida</taxon>
        <taxon>Araceae</taxon>
        <taxon>Aroideae</taxon>
        <taxon>Colocasieae</taxon>
        <taxon>Colocasia</taxon>
    </lineage>
</organism>
<reference evidence="1" key="1">
    <citation type="submission" date="2017-07" db="EMBL/GenBank/DDBJ databases">
        <title>Taro Niue Genome Assembly and Annotation.</title>
        <authorList>
            <person name="Atibalentja N."/>
            <person name="Keating K."/>
            <person name="Fields C.J."/>
        </authorList>
    </citation>
    <scope>NUCLEOTIDE SEQUENCE</scope>
    <source>
        <strain evidence="1">Niue_2</strain>
        <tissue evidence="1">Leaf</tissue>
    </source>
</reference>
<sequence length="66" mass="7011">MALQVAMGIHSAQVDVASFAREFIGTKTAVSVGWNDEIVSDSVNTPVSSRLGSPILRPSSMDLHII</sequence>
<protein>
    <submittedName>
        <fullName evidence="1">Uncharacterized protein</fullName>
    </submittedName>
</protein>
<accession>A0A843WPB4</accession>
<gene>
    <name evidence="1" type="ORF">Taro_044678</name>
</gene>
<keyword evidence="2" id="KW-1185">Reference proteome</keyword>
<dbReference type="Proteomes" id="UP000652761">
    <property type="component" value="Unassembled WGS sequence"/>
</dbReference>
<comment type="caution">
    <text evidence="1">The sequence shown here is derived from an EMBL/GenBank/DDBJ whole genome shotgun (WGS) entry which is preliminary data.</text>
</comment>
<proteinExistence type="predicted"/>
<dbReference type="EMBL" id="NMUH01005089">
    <property type="protein sequence ID" value="MQM11769.1"/>
    <property type="molecule type" value="Genomic_DNA"/>
</dbReference>
<dbReference type="AlphaFoldDB" id="A0A843WPB4"/>
<evidence type="ECO:0000313" key="2">
    <source>
        <dbReference type="Proteomes" id="UP000652761"/>
    </source>
</evidence>
<evidence type="ECO:0000313" key="1">
    <source>
        <dbReference type="EMBL" id="MQM11769.1"/>
    </source>
</evidence>